<evidence type="ECO:0000313" key="13">
    <source>
        <dbReference type="EMBL" id="KAF2149673.1"/>
    </source>
</evidence>
<dbReference type="CDD" id="cd00640">
    <property type="entry name" value="Trp-synth-beta_II"/>
    <property type="match status" value="1"/>
</dbReference>
<dbReference type="PANTHER" id="PTHR42937:SF1">
    <property type="entry name" value="DIAMINOPROPIONATE AMMONIA-LYASE"/>
    <property type="match status" value="1"/>
</dbReference>
<evidence type="ECO:0000256" key="7">
    <source>
        <dbReference type="ARBA" id="ARBA00022801"/>
    </source>
</evidence>
<evidence type="ECO:0000256" key="9">
    <source>
        <dbReference type="ARBA" id="ARBA00023285"/>
    </source>
</evidence>
<dbReference type="EMBL" id="ML996091">
    <property type="protein sequence ID" value="KAF2149673.1"/>
    <property type="molecule type" value="Genomic_DNA"/>
</dbReference>
<dbReference type="InterPro" id="IPR002933">
    <property type="entry name" value="Peptidase_M20"/>
</dbReference>
<dbReference type="InterPro" id="IPR010182">
    <property type="entry name" value="ArgE/DapE"/>
</dbReference>
<evidence type="ECO:0000256" key="8">
    <source>
        <dbReference type="ARBA" id="ARBA00022833"/>
    </source>
</evidence>
<evidence type="ECO:0000256" key="10">
    <source>
        <dbReference type="ARBA" id="ARBA00051301"/>
    </source>
</evidence>
<dbReference type="InterPro" id="IPR001926">
    <property type="entry name" value="TrpB-like_PALP"/>
</dbReference>
<evidence type="ECO:0000259" key="12">
    <source>
        <dbReference type="Pfam" id="PF07687"/>
    </source>
</evidence>
<organism evidence="13 14">
    <name type="scientific">Myriangium duriaei CBS 260.36</name>
    <dbReference type="NCBI Taxonomy" id="1168546"/>
    <lineage>
        <taxon>Eukaryota</taxon>
        <taxon>Fungi</taxon>
        <taxon>Dikarya</taxon>
        <taxon>Ascomycota</taxon>
        <taxon>Pezizomycotina</taxon>
        <taxon>Dothideomycetes</taxon>
        <taxon>Dothideomycetidae</taxon>
        <taxon>Myriangiales</taxon>
        <taxon>Myriangiaceae</taxon>
        <taxon>Myriangium</taxon>
    </lineage>
</organism>
<feature type="domain" description="Peptidase M20 dimerisation" evidence="12">
    <location>
        <begin position="544"/>
        <end position="649"/>
    </location>
</feature>
<comment type="pathway">
    <text evidence="3">Amino-acid biosynthesis; L-lysine biosynthesis via DAP pathway; LL-2,6-diaminopimelate from (S)-tetrahydrodipicolinate (succinylase route): step 3/3.</text>
</comment>
<dbReference type="SUPFAM" id="SSF55031">
    <property type="entry name" value="Bacterial exopeptidase dimerisation domain"/>
    <property type="match status" value="1"/>
</dbReference>
<keyword evidence="7" id="KW-0378">Hydrolase</keyword>
<dbReference type="Gene3D" id="3.40.50.1100">
    <property type="match status" value="2"/>
</dbReference>
<name>A0A9P4IZJ9_9PEZI</name>
<comment type="cofactor">
    <cofactor evidence="2">
        <name>Zn(2+)</name>
        <dbReference type="ChEBI" id="CHEBI:29105"/>
    </cofactor>
</comment>
<keyword evidence="9" id="KW-0170">Cobalt</keyword>
<evidence type="ECO:0000256" key="2">
    <source>
        <dbReference type="ARBA" id="ARBA00001947"/>
    </source>
</evidence>
<dbReference type="Gene3D" id="3.40.630.10">
    <property type="entry name" value="Zn peptidases"/>
    <property type="match status" value="1"/>
</dbReference>
<dbReference type="OrthoDB" id="10059875at2759"/>
<dbReference type="Pfam" id="PF00291">
    <property type="entry name" value="PALP"/>
    <property type="match status" value="1"/>
</dbReference>
<protein>
    <recommendedName>
        <fullName evidence="6">Probable succinyl-diaminopimelate desuccinylase</fullName>
        <ecNumber evidence="5">3.5.1.18</ecNumber>
    </recommendedName>
</protein>
<keyword evidence="8" id="KW-0862">Zinc</keyword>
<dbReference type="InterPro" id="IPR011650">
    <property type="entry name" value="Peptidase_M20_dimer"/>
</dbReference>
<comment type="catalytic activity">
    <reaction evidence="10">
        <text>N-succinyl-(2S,6S)-2,6-diaminopimelate + H2O = (2S,6S)-2,6-diaminopimelate + succinate</text>
        <dbReference type="Rhea" id="RHEA:22608"/>
        <dbReference type="ChEBI" id="CHEBI:15377"/>
        <dbReference type="ChEBI" id="CHEBI:30031"/>
        <dbReference type="ChEBI" id="CHEBI:57609"/>
        <dbReference type="ChEBI" id="CHEBI:58087"/>
        <dbReference type="EC" id="3.5.1.18"/>
    </reaction>
</comment>
<dbReference type="InterPro" id="IPR001261">
    <property type="entry name" value="ArgE/DapE_CS"/>
</dbReference>
<dbReference type="Gene3D" id="3.30.70.360">
    <property type="match status" value="1"/>
</dbReference>
<reference evidence="13" key="1">
    <citation type="journal article" date="2020" name="Stud. Mycol.">
        <title>101 Dothideomycetes genomes: a test case for predicting lifestyles and emergence of pathogens.</title>
        <authorList>
            <person name="Haridas S."/>
            <person name="Albert R."/>
            <person name="Binder M."/>
            <person name="Bloem J."/>
            <person name="Labutti K."/>
            <person name="Salamov A."/>
            <person name="Andreopoulos B."/>
            <person name="Baker S."/>
            <person name="Barry K."/>
            <person name="Bills G."/>
            <person name="Bluhm B."/>
            <person name="Cannon C."/>
            <person name="Castanera R."/>
            <person name="Culley D."/>
            <person name="Daum C."/>
            <person name="Ezra D."/>
            <person name="Gonzalez J."/>
            <person name="Henrissat B."/>
            <person name="Kuo A."/>
            <person name="Liang C."/>
            <person name="Lipzen A."/>
            <person name="Lutzoni F."/>
            <person name="Magnuson J."/>
            <person name="Mondo S."/>
            <person name="Nolan M."/>
            <person name="Ohm R."/>
            <person name="Pangilinan J."/>
            <person name="Park H.-J."/>
            <person name="Ramirez L."/>
            <person name="Alfaro M."/>
            <person name="Sun H."/>
            <person name="Tritt A."/>
            <person name="Yoshinaga Y."/>
            <person name="Zwiers L.-H."/>
            <person name="Turgeon B."/>
            <person name="Goodwin S."/>
            <person name="Spatafora J."/>
            <person name="Crous P."/>
            <person name="Grigoriev I."/>
        </authorList>
    </citation>
    <scope>NUCLEOTIDE SEQUENCE</scope>
    <source>
        <strain evidence="13">CBS 260.36</strain>
    </source>
</reference>
<dbReference type="SUPFAM" id="SSF53187">
    <property type="entry name" value="Zn-dependent exopeptidases"/>
    <property type="match status" value="1"/>
</dbReference>
<feature type="domain" description="Tryptophan synthase beta chain-like PALP" evidence="11">
    <location>
        <begin position="39"/>
        <end position="356"/>
    </location>
</feature>
<evidence type="ECO:0000256" key="6">
    <source>
        <dbReference type="ARBA" id="ARBA00016853"/>
    </source>
</evidence>
<comment type="caution">
    <text evidence="13">The sequence shown here is derived from an EMBL/GenBank/DDBJ whole genome shotgun (WGS) entry which is preliminary data.</text>
</comment>
<evidence type="ECO:0000256" key="3">
    <source>
        <dbReference type="ARBA" id="ARBA00005130"/>
    </source>
</evidence>
<proteinExistence type="inferred from homology"/>
<keyword evidence="14" id="KW-1185">Reference proteome</keyword>
<gene>
    <name evidence="13" type="ORF">K461DRAFT_261303</name>
</gene>
<evidence type="ECO:0000256" key="5">
    <source>
        <dbReference type="ARBA" id="ARBA00011921"/>
    </source>
</evidence>
<accession>A0A9P4IZJ9</accession>
<evidence type="ECO:0000259" key="11">
    <source>
        <dbReference type="Pfam" id="PF00291"/>
    </source>
</evidence>
<dbReference type="InterPro" id="IPR036052">
    <property type="entry name" value="TrpB-like_PALP_sf"/>
</dbReference>
<evidence type="ECO:0000256" key="1">
    <source>
        <dbReference type="ARBA" id="ARBA00001941"/>
    </source>
</evidence>
<dbReference type="GO" id="GO:0009014">
    <property type="term" value="F:succinyl-diaminopimelate desuccinylase activity"/>
    <property type="evidence" value="ECO:0007669"/>
    <property type="project" value="UniProtKB-EC"/>
</dbReference>
<dbReference type="NCBIfam" id="TIGR01910">
    <property type="entry name" value="DapE-ArgE"/>
    <property type="match status" value="1"/>
</dbReference>
<dbReference type="EC" id="3.5.1.18" evidence="5"/>
<dbReference type="InterPro" id="IPR036264">
    <property type="entry name" value="Bact_exopeptidase_dim_dom"/>
</dbReference>
<comment type="cofactor">
    <cofactor evidence="1">
        <name>Co(2+)</name>
        <dbReference type="ChEBI" id="CHEBI:48828"/>
    </cofactor>
</comment>
<evidence type="ECO:0000313" key="14">
    <source>
        <dbReference type="Proteomes" id="UP000799439"/>
    </source>
</evidence>
<dbReference type="PANTHER" id="PTHR42937">
    <property type="match status" value="1"/>
</dbReference>
<dbReference type="Proteomes" id="UP000799439">
    <property type="component" value="Unassembled WGS sequence"/>
</dbReference>
<dbReference type="AlphaFoldDB" id="A0A9P4IZJ9"/>
<dbReference type="Pfam" id="PF07687">
    <property type="entry name" value="M20_dimer"/>
    <property type="match status" value="1"/>
</dbReference>
<dbReference type="PROSITE" id="PS00758">
    <property type="entry name" value="ARGE_DAPE_CPG2_1"/>
    <property type="match status" value="1"/>
</dbReference>
<comment type="similarity">
    <text evidence="4">Belongs to the peptidase M20A family.</text>
</comment>
<dbReference type="Pfam" id="PF01546">
    <property type="entry name" value="Peptidase_M20"/>
    <property type="match status" value="1"/>
</dbReference>
<dbReference type="SUPFAM" id="SSF53686">
    <property type="entry name" value="Tryptophan synthase beta subunit-like PLP-dependent enzymes"/>
    <property type="match status" value="1"/>
</dbReference>
<evidence type="ECO:0000256" key="4">
    <source>
        <dbReference type="ARBA" id="ARBA00006247"/>
    </source>
</evidence>
<sequence length="751" mass="80491">MSAVRRSIFHNTKAESVLVPSSVLETDTEVYDFHRQLPGYSATPLVQLDQLAKELGVRAVFVKDETDRFGLPAFKILGASWGVFRAVAERLNVSPKTPFASLRNIVKGSGITLYSATDGNHGRAVARMGHLMDIAVQIHVPATMHTTTIQLIKSEGAEVVVSKGDYDNAVAEAKTASDHATQGLLVQDFAFEGYERIPQYIVDGYRTMMVEIDEQLEQARVDLIVAPVGVGSLAQAITSHYKAKGQAKVLTVEPDTATCLWKSLVRGEMTMQKTTPTILSGLECGTISTTAWPVLSAGVDASLTVSDFEAHTACLDLNKFGIAAGPCGGAPLAALRRLTASDKRRLNLTQESVVVIPCTEGMREYGVPMDVAVDDVIQLTQTLIRINSASPTLGLDPGPGEIQIACYIASWLAYRDIETHWIEESERRPSVVGVVKGSGGGRTLMFNGHIDTVTLAGYDGDALSGTIKNGRVYGRGAADMKSGLAAALIATSNSKSLNLRGDVVFAGVSDEEDRSLGTSDVLNAGWVADGAIVTEPTNLEILHAHKGFIWFEVNVEGNAAHGSRQDLGIDAIVNAGHFLAEIGQYSASLASRGLTPETCPSVHASTIKGGEESSSYPALCTIVLERRTIAGDTVQSVEQEIRQVLQNVAMRVSHFKYNLKATFDRPSFEVSVEDSFVAVAGDVISKALHRKPKFARGSFWTDCALLAEAGIPAILWGPTGDGLHSKEEWPDIDSIRHVADGLTLVAAKFCT</sequence>